<dbReference type="RefSeq" id="WP_379678008.1">
    <property type="nucleotide sequence ID" value="NZ_JBHLWP010000006.1"/>
</dbReference>
<evidence type="ECO:0000313" key="2">
    <source>
        <dbReference type="EMBL" id="MFC0251214.1"/>
    </source>
</evidence>
<evidence type="ECO:0000313" key="3">
    <source>
        <dbReference type="Proteomes" id="UP001589773"/>
    </source>
</evidence>
<keyword evidence="3" id="KW-1185">Reference proteome</keyword>
<dbReference type="InterPro" id="IPR037883">
    <property type="entry name" value="Knr4/Smi1-like_sf"/>
</dbReference>
<dbReference type="EMBL" id="JBHLWP010000006">
    <property type="protein sequence ID" value="MFC0251214.1"/>
    <property type="molecule type" value="Genomic_DNA"/>
</dbReference>
<name>A0ABV6FCH6_9BURK</name>
<dbReference type="Proteomes" id="UP001589773">
    <property type="component" value="Unassembled WGS sequence"/>
</dbReference>
<dbReference type="SUPFAM" id="SSF160631">
    <property type="entry name" value="SMI1/KNR4-like"/>
    <property type="match status" value="1"/>
</dbReference>
<dbReference type="Pfam" id="PF09346">
    <property type="entry name" value="SMI1_KNR4"/>
    <property type="match status" value="1"/>
</dbReference>
<sequence>MGFNVDERYVCEAESALGARLPAAYRAAMMANNGGSIDTDDEEWTLFPIRDASDRKRLARSCNDIVTETQCCREWGGFPADVVAIAENGEGDYLVLRREGDAFAPAPQVWRHETRTLEDAPADLFGPRG</sequence>
<proteinExistence type="predicted"/>
<reference evidence="2 3" key="1">
    <citation type="submission" date="2024-09" db="EMBL/GenBank/DDBJ databases">
        <authorList>
            <person name="Sun Q."/>
            <person name="Mori K."/>
        </authorList>
    </citation>
    <scope>NUCLEOTIDE SEQUENCE [LARGE SCALE GENOMIC DNA]</scope>
    <source>
        <strain evidence="2 3">CCM 7792</strain>
    </source>
</reference>
<dbReference type="Gene3D" id="3.40.1580.10">
    <property type="entry name" value="SMI1/KNR4-like"/>
    <property type="match status" value="1"/>
</dbReference>
<evidence type="ECO:0000259" key="1">
    <source>
        <dbReference type="Pfam" id="PF09346"/>
    </source>
</evidence>
<dbReference type="InterPro" id="IPR018958">
    <property type="entry name" value="Knr4/Smi1-like_dom"/>
</dbReference>
<feature type="domain" description="Knr4/Smi1-like" evidence="1">
    <location>
        <begin position="6"/>
        <end position="112"/>
    </location>
</feature>
<accession>A0ABV6FCH6</accession>
<comment type="caution">
    <text evidence="2">The sequence shown here is derived from an EMBL/GenBank/DDBJ whole genome shotgun (WGS) entry which is preliminary data.</text>
</comment>
<gene>
    <name evidence="2" type="ORF">ACFFJK_04870</name>
</gene>
<organism evidence="2 3">
    <name type="scientific">Massilia consociata</name>
    <dbReference type="NCBI Taxonomy" id="760117"/>
    <lineage>
        <taxon>Bacteria</taxon>
        <taxon>Pseudomonadati</taxon>
        <taxon>Pseudomonadota</taxon>
        <taxon>Betaproteobacteria</taxon>
        <taxon>Burkholderiales</taxon>
        <taxon>Oxalobacteraceae</taxon>
        <taxon>Telluria group</taxon>
        <taxon>Massilia</taxon>
    </lineage>
</organism>
<protein>
    <submittedName>
        <fullName evidence="2">SMI1/KNR4 family protein</fullName>
    </submittedName>
</protein>